<dbReference type="AlphaFoldDB" id="A0ABD3GWR3"/>
<organism evidence="1 2">
    <name type="scientific">Riccia sorocarpa</name>
    <dbReference type="NCBI Taxonomy" id="122646"/>
    <lineage>
        <taxon>Eukaryota</taxon>
        <taxon>Viridiplantae</taxon>
        <taxon>Streptophyta</taxon>
        <taxon>Embryophyta</taxon>
        <taxon>Marchantiophyta</taxon>
        <taxon>Marchantiopsida</taxon>
        <taxon>Marchantiidae</taxon>
        <taxon>Marchantiales</taxon>
        <taxon>Ricciaceae</taxon>
        <taxon>Riccia</taxon>
    </lineage>
</organism>
<gene>
    <name evidence="1" type="ORF">R1sor_001600</name>
</gene>
<keyword evidence="2" id="KW-1185">Reference proteome</keyword>
<name>A0ABD3GWR3_9MARC</name>
<reference evidence="1 2" key="1">
    <citation type="submission" date="2024-09" db="EMBL/GenBank/DDBJ databases">
        <title>Chromosome-scale assembly of Riccia sorocarpa.</title>
        <authorList>
            <person name="Paukszto L."/>
        </authorList>
    </citation>
    <scope>NUCLEOTIDE SEQUENCE [LARGE SCALE GENOMIC DNA]</scope>
    <source>
        <strain evidence="1">LP-2024</strain>
        <tissue evidence="1">Aerial parts of the thallus</tissue>
    </source>
</reference>
<sequence>MCLPGLRLIFGSQMLGRLLRSCGDRSAYTRFQQMVNGFKWVVLDRFYFSDAANWLFTVAALAHHADFVFSDHLLISIALQFDFSDVFGSRRVAPYFKVDQTILKDQSLLDQLKLDGRIWVWEAAVRSLNRRVTNWDDKLIIFEGRVILLRHILGAIPIHTLAVSWATGKQYLQICRQLAGFLWGSRTHLTRWTLVEQPFESEGLGIRDLRRVQQAFYGKAILRLLLQEQLTDWMRVLVEICRHRDRDSLAETILLRRIPVTPRSSLANLKNRPKPVFSLEKDCYLSAFYNPIRYFSFSSYPENCPPSMVS</sequence>
<comment type="caution">
    <text evidence="1">The sequence shown here is derived from an EMBL/GenBank/DDBJ whole genome shotgun (WGS) entry which is preliminary data.</text>
</comment>
<evidence type="ECO:0000313" key="1">
    <source>
        <dbReference type="EMBL" id="KAL3683578.1"/>
    </source>
</evidence>
<dbReference type="Proteomes" id="UP001633002">
    <property type="component" value="Unassembled WGS sequence"/>
</dbReference>
<protein>
    <recommendedName>
        <fullName evidence="3">Maturase K</fullName>
    </recommendedName>
</protein>
<accession>A0ABD3GWR3</accession>
<proteinExistence type="predicted"/>
<evidence type="ECO:0008006" key="3">
    <source>
        <dbReference type="Google" id="ProtNLM"/>
    </source>
</evidence>
<evidence type="ECO:0000313" key="2">
    <source>
        <dbReference type="Proteomes" id="UP001633002"/>
    </source>
</evidence>
<dbReference type="EMBL" id="JBJQOH010000006">
    <property type="protein sequence ID" value="KAL3683578.1"/>
    <property type="molecule type" value="Genomic_DNA"/>
</dbReference>